<feature type="region of interest" description="Disordered" evidence="1">
    <location>
        <begin position="77"/>
        <end position="107"/>
    </location>
</feature>
<accession>M3D2T8</accession>
<dbReference type="GeneID" id="27903275"/>
<feature type="region of interest" description="Disordered" evidence="1">
    <location>
        <begin position="246"/>
        <end position="267"/>
    </location>
</feature>
<protein>
    <submittedName>
        <fullName evidence="2">Uncharacterized protein</fullName>
    </submittedName>
</protein>
<dbReference type="HOGENOM" id="CLU_669340_0_0_1"/>
<organism evidence="2 3">
    <name type="scientific">Sphaerulina musiva (strain SO2202)</name>
    <name type="common">Poplar stem canker fungus</name>
    <name type="synonym">Septoria musiva</name>
    <dbReference type="NCBI Taxonomy" id="692275"/>
    <lineage>
        <taxon>Eukaryota</taxon>
        <taxon>Fungi</taxon>
        <taxon>Dikarya</taxon>
        <taxon>Ascomycota</taxon>
        <taxon>Pezizomycotina</taxon>
        <taxon>Dothideomycetes</taxon>
        <taxon>Dothideomycetidae</taxon>
        <taxon>Mycosphaerellales</taxon>
        <taxon>Mycosphaerellaceae</taxon>
        <taxon>Sphaerulina</taxon>
    </lineage>
</organism>
<dbReference type="AlphaFoldDB" id="M3D2T8"/>
<evidence type="ECO:0000313" key="3">
    <source>
        <dbReference type="Proteomes" id="UP000016931"/>
    </source>
</evidence>
<keyword evidence="3" id="KW-1185">Reference proteome</keyword>
<dbReference type="PANTHER" id="PTHR38790">
    <property type="entry name" value="2EXR DOMAIN-CONTAINING PROTEIN-RELATED"/>
    <property type="match status" value="1"/>
</dbReference>
<feature type="region of interest" description="Disordered" evidence="1">
    <location>
        <begin position="125"/>
        <end position="147"/>
    </location>
</feature>
<name>M3D2T8_SPHMS</name>
<gene>
    <name evidence="2" type="ORF">SEPMUDRAFT_150387</name>
</gene>
<evidence type="ECO:0000256" key="1">
    <source>
        <dbReference type="SAM" id="MobiDB-lite"/>
    </source>
</evidence>
<reference evidence="2 3" key="1">
    <citation type="journal article" date="2012" name="PLoS Pathog.">
        <title>Diverse lifestyles and strategies of plant pathogenesis encoded in the genomes of eighteen Dothideomycetes fungi.</title>
        <authorList>
            <person name="Ohm R.A."/>
            <person name="Feau N."/>
            <person name="Henrissat B."/>
            <person name="Schoch C.L."/>
            <person name="Horwitz B.A."/>
            <person name="Barry K.W."/>
            <person name="Condon B.J."/>
            <person name="Copeland A.C."/>
            <person name="Dhillon B."/>
            <person name="Glaser F."/>
            <person name="Hesse C.N."/>
            <person name="Kosti I."/>
            <person name="LaButti K."/>
            <person name="Lindquist E.A."/>
            <person name="Lucas S."/>
            <person name="Salamov A.A."/>
            <person name="Bradshaw R.E."/>
            <person name="Ciuffetti L."/>
            <person name="Hamelin R.C."/>
            <person name="Kema G.H.J."/>
            <person name="Lawrence C."/>
            <person name="Scott J.A."/>
            <person name="Spatafora J.W."/>
            <person name="Turgeon B.G."/>
            <person name="de Wit P.J.G.M."/>
            <person name="Zhong S."/>
            <person name="Goodwin S.B."/>
            <person name="Grigoriev I.V."/>
        </authorList>
    </citation>
    <scope>NUCLEOTIDE SEQUENCE [LARGE SCALE GENOMIC DNA]</scope>
    <source>
        <strain evidence="2 3">SO2202</strain>
    </source>
</reference>
<feature type="region of interest" description="Disordered" evidence="1">
    <location>
        <begin position="335"/>
        <end position="355"/>
    </location>
</feature>
<sequence length="411" mass="45317">MERRWNQPAGSPIPRRCLPECNRSSSPSPSPMQAANSNDTLGNINQVNDPSIPMTMGSPSSPYHYPPAAQTQCWSRLRPYSPPHINKQSTATTGRDHRPAYNHRTMPSECHTKSEATTYLETSLLSKDPNTTTTGTASIPPGDSSCDTPNTNTRYTLLLRLPCEIRAIIYHLALHDGRDIDLLLTCRHILMDTSSIIYDRPISFASQAKLFAWIDRSSEHDLQRVRHLTIQLTDVDLTPLCDPTAIRHGGSNGNNNNNNSNTSNTTTAPTAWDLYQRELIHLDAALAALPTLETLTIRPPDQHRSMFVRSMYTCFVARIPLRCPRLKLLTLYNNNNNNNNNSSSTGSSSSRSNPLQNLPELKQLAKVVFEDLPPASSSAATGNSSSLSKAAAAVAVAAQRGPVRVKLEREE</sequence>
<feature type="compositionally biased region" description="Polar residues" evidence="1">
    <location>
        <begin position="125"/>
        <end position="137"/>
    </location>
</feature>
<dbReference type="eggNOG" id="ENOG502T1SG">
    <property type="taxonomic scope" value="Eukaryota"/>
</dbReference>
<dbReference type="OrthoDB" id="4413570at2759"/>
<dbReference type="EMBL" id="KB456266">
    <property type="protein sequence ID" value="EMF11457.1"/>
    <property type="molecule type" value="Genomic_DNA"/>
</dbReference>
<dbReference type="Proteomes" id="UP000016931">
    <property type="component" value="Unassembled WGS sequence"/>
</dbReference>
<feature type="compositionally biased region" description="Polar residues" evidence="1">
    <location>
        <begin position="33"/>
        <end position="49"/>
    </location>
</feature>
<proteinExistence type="predicted"/>
<dbReference type="RefSeq" id="XP_016759578.1">
    <property type="nucleotide sequence ID" value="XM_016906138.1"/>
</dbReference>
<feature type="compositionally biased region" description="Low complexity" evidence="1">
    <location>
        <begin position="253"/>
        <end position="267"/>
    </location>
</feature>
<feature type="compositionally biased region" description="Low complexity" evidence="1">
    <location>
        <begin position="335"/>
        <end position="353"/>
    </location>
</feature>
<feature type="region of interest" description="Disordered" evidence="1">
    <location>
        <begin position="1"/>
        <end position="64"/>
    </location>
</feature>
<evidence type="ECO:0000313" key="2">
    <source>
        <dbReference type="EMBL" id="EMF11457.1"/>
    </source>
</evidence>